<dbReference type="InterPro" id="IPR004603">
    <property type="entry name" value="DNA_mismatch_endonuc_vsr"/>
</dbReference>
<keyword evidence="3 6" id="KW-0227">DNA damage</keyword>
<evidence type="ECO:0000256" key="4">
    <source>
        <dbReference type="ARBA" id="ARBA00022801"/>
    </source>
</evidence>
<dbReference type="EC" id="3.1.-.-" evidence="6"/>
<evidence type="ECO:0000256" key="2">
    <source>
        <dbReference type="ARBA" id="ARBA00022759"/>
    </source>
</evidence>
<evidence type="ECO:0000313" key="7">
    <source>
        <dbReference type="EMBL" id="CUA91027.1"/>
    </source>
</evidence>
<comment type="caution">
    <text evidence="7">The sequence shown here is derived from an EMBL/GenBank/DDBJ whole genome shotgun (WGS) entry which is preliminary data.</text>
</comment>
<dbReference type="Proteomes" id="UP000182178">
    <property type="component" value="Unassembled WGS sequence"/>
</dbReference>
<evidence type="ECO:0000256" key="3">
    <source>
        <dbReference type="ARBA" id="ARBA00022763"/>
    </source>
</evidence>
<dbReference type="SUPFAM" id="SSF52980">
    <property type="entry name" value="Restriction endonuclease-like"/>
    <property type="match status" value="1"/>
</dbReference>
<dbReference type="Pfam" id="PF03852">
    <property type="entry name" value="Vsr"/>
    <property type="match status" value="1"/>
</dbReference>
<dbReference type="RefSeq" id="WP_055461048.1">
    <property type="nucleotide sequence ID" value="NZ_CYHC01000018.1"/>
</dbReference>
<keyword evidence="1 6" id="KW-0540">Nuclease</keyword>
<dbReference type="EMBL" id="CYHC01000018">
    <property type="protein sequence ID" value="CUA91027.1"/>
    <property type="molecule type" value="Genomic_DNA"/>
</dbReference>
<sequence>MADTLTSERRSWNMSRIRGRDTAPEMLLRSLLHRAGFRFRLHARQLPGRPDVVLPRYRAAIFVHGCFWHRHPGCRNATTPTTRREFWQEKFDGNVSRDVRNRIALEAAGWTVHTVWECELKADAENVVRRLTNELRGGG</sequence>
<evidence type="ECO:0000256" key="1">
    <source>
        <dbReference type="ARBA" id="ARBA00022722"/>
    </source>
</evidence>
<dbReference type="CDD" id="cd00221">
    <property type="entry name" value="Vsr"/>
    <property type="match status" value="1"/>
</dbReference>
<name>A0ABP2A8Z3_9HYPH</name>
<protein>
    <recommendedName>
        <fullName evidence="6">Very short patch repair endonuclease</fullName>
        <ecNumber evidence="6">3.1.-.-</ecNumber>
    </recommendedName>
</protein>
<evidence type="ECO:0000313" key="8">
    <source>
        <dbReference type="Proteomes" id="UP000182178"/>
    </source>
</evidence>
<dbReference type="InterPro" id="IPR011335">
    <property type="entry name" value="Restrct_endonuc-II-like"/>
</dbReference>
<organism evidence="7 8">
    <name type="scientific">Chelatococcus sambhunathii</name>
    <dbReference type="NCBI Taxonomy" id="363953"/>
    <lineage>
        <taxon>Bacteria</taxon>
        <taxon>Pseudomonadati</taxon>
        <taxon>Pseudomonadota</taxon>
        <taxon>Alphaproteobacteria</taxon>
        <taxon>Hyphomicrobiales</taxon>
        <taxon>Chelatococcaceae</taxon>
        <taxon>Chelatococcus</taxon>
    </lineage>
</organism>
<evidence type="ECO:0000256" key="6">
    <source>
        <dbReference type="PIRNR" id="PIRNR018267"/>
    </source>
</evidence>
<dbReference type="Gene3D" id="3.40.960.10">
    <property type="entry name" value="VSR Endonuclease"/>
    <property type="match status" value="1"/>
</dbReference>
<reference evidence="7 8" key="1">
    <citation type="submission" date="2015-08" db="EMBL/GenBank/DDBJ databases">
        <authorList>
            <person name="Varghese N."/>
        </authorList>
    </citation>
    <scope>NUCLEOTIDE SEQUENCE [LARGE SCALE GENOMIC DNA]</scope>
    <source>
        <strain evidence="7 8">DSM 18167</strain>
    </source>
</reference>
<comment type="similarity">
    <text evidence="6">Belongs to the vsr family.</text>
</comment>
<keyword evidence="5 6" id="KW-0234">DNA repair</keyword>
<keyword evidence="8" id="KW-1185">Reference proteome</keyword>
<keyword evidence="4 6" id="KW-0378">Hydrolase</keyword>
<evidence type="ECO:0000256" key="5">
    <source>
        <dbReference type="ARBA" id="ARBA00023204"/>
    </source>
</evidence>
<dbReference type="GO" id="GO:0004519">
    <property type="term" value="F:endonuclease activity"/>
    <property type="evidence" value="ECO:0007669"/>
    <property type="project" value="UniProtKB-KW"/>
</dbReference>
<keyword evidence="2 6" id="KW-0255">Endonuclease</keyword>
<proteinExistence type="inferred from homology"/>
<comment type="function">
    <text evidence="6">May nick specific sequences that contain T:G mispairs resulting from m5C-deamination.</text>
</comment>
<dbReference type="PIRSF" id="PIRSF018267">
    <property type="entry name" value="VSR_endonuc"/>
    <property type="match status" value="1"/>
</dbReference>
<gene>
    <name evidence="7" type="ORF">Ga0061061_1187</name>
</gene>
<accession>A0ABP2A8Z3</accession>
<dbReference type="NCBIfam" id="TIGR00632">
    <property type="entry name" value="vsr"/>
    <property type="match status" value="1"/>
</dbReference>